<dbReference type="InterPro" id="IPR020846">
    <property type="entry name" value="MFS_dom"/>
</dbReference>
<dbReference type="SUPFAM" id="SSF103473">
    <property type="entry name" value="MFS general substrate transporter"/>
    <property type="match status" value="1"/>
</dbReference>
<keyword evidence="4 8" id="KW-0812">Transmembrane</keyword>
<organism evidence="11 12">
    <name type="scientific">Paraphaeosphaeria sporulosa</name>
    <dbReference type="NCBI Taxonomy" id="1460663"/>
    <lineage>
        <taxon>Eukaryota</taxon>
        <taxon>Fungi</taxon>
        <taxon>Dikarya</taxon>
        <taxon>Ascomycota</taxon>
        <taxon>Pezizomycotina</taxon>
        <taxon>Dothideomycetes</taxon>
        <taxon>Pleosporomycetidae</taxon>
        <taxon>Pleosporales</taxon>
        <taxon>Massarineae</taxon>
        <taxon>Didymosphaeriaceae</taxon>
        <taxon>Paraphaeosphaeria</taxon>
    </lineage>
</organism>
<dbReference type="InterPro" id="IPR036259">
    <property type="entry name" value="MFS_trans_sf"/>
</dbReference>
<feature type="signal peptide" evidence="9">
    <location>
        <begin position="1"/>
        <end position="32"/>
    </location>
</feature>
<feature type="transmembrane region" description="Helical" evidence="8">
    <location>
        <begin position="71"/>
        <end position="91"/>
    </location>
</feature>
<dbReference type="GO" id="GO:0016020">
    <property type="term" value="C:membrane"/>
    <property type="evidence" value="ECO:0007669"/>
    <property type="project" value="UniProtKB-SubCell"/>
</dbReference>
<gene>
    <name evidence="11" type="ORF">CC84DRAFT_1226676</name>
</gene>
<dbReference type="InParanoid" id="A0A177CZT6"/>
<dbReference type="Gene3D" id="1.20.1250.20">
    <property type="entry name" value="MFS general substrate transporter like domains"/>
    <property type="match status" value="1"/>
</dbReference>
<feature type="transmembrane region" description="Helical" evidence="8">
    <location>
        <begin position="31"/>
        <end position="51"/>
    </location>
</feature>
<dbReference type="NCBIfam" id="TIGR00879">
    <property type="entry name" value="SP"/>
    <property type="match status" value="1"/>
</dbReference>
<feature type="transmembrane region" description="Helical" evidence="8">
    <location>
        <begin position="280"/>
        <end position="302"/>
    </location>
</feature>
<feature type="transmembrane region" description="Helical" evidence="8">
    <location>
        <begin position="123"/>
        <end position="145"/>
    </location>
</feature>
<evidence type="ECO:0000256" key="3">
    <source>
        <dbReference type="ARBA" id="ARBA00022448"/>
    </source>
</evidence>
<dbReference type="PROSITE" id="PS00217">
    <property type="entry name" value="SUGAR_TRANSPORT_2"/>
    <property type="match status" value="1"/>
</dbReference>
<comment type="subcellular location">
    <subcellularLocation>
        <location evidence="1">Membrane</location>
        <topology evidence="1">Multi-pass membrane protein</topology>
    </subcellularLocation>
</comment>
<dbReference type="Proteomes" id="UP000077069">
    <property type="component" value="Unassembled WGS sequence"/>
</dbReference>
<dbReference type="InterPro" id="IPR005828">
    <property type="entry name" value="MFS_sugar_transport-like"/>
</dbReference>
<dbReference type="PANTHER" id="PTHR48022">
    <property type="entry name" value="PLASTIDIC GLUCOSE TRANSPORTER 4"/>
    <property type="match status" value="1"/>
</dbReference>
<keyword evidence="6 8" id="KW-0472">Membrane</keyword>
<evidence type="ECO:0000256" key="4">
    <source>
        <dbReference type="ARBA" id="ARBA00022692"/>
    </source>
</evidence>
<feature type="transmembrane region" description="Helical" evidence="8">
    <location>
        <begin position="343"/>
        <end position="363"/>
    </location>
</feature>
<dbReference type="PANTHER" id="PTHR48022:SF10">
    <property type="entry name" value="MAJOR FACILITATOR SUPERFAMILY (MFS) PROFILE DOMAIN-CONTAINING PROTEIN"/>
    <property type="match status" value="1"/>
</dbReference>
<keyword evidence="5 8" id="KW-1133">Transmembrane helix</keyword>
<evidence type="ECO:0000256" key="9">
    <source>
        <dbReference type="SAM" id="SignalP"/>
    </source>
</evidence>
<evidence type="ECO:0000256" key="2">
    <source>
        <dbReference type="ARBA" id="ARBA00010992"/>
    </source>
</evidence>
<dbReference type="Pfam" id="PF00083">
    <property type="entry name" value="Sugar_tr"/>
    <property type="match status" value="1"/>
</dbReference>
<dbReference type="RefSeq" id="XP_018042787.1">
    <property type="nucleotide sequence ID" value="XM_018183592.1"/>
</dbReference>
<dbReference type="EMBL" id="KV441548">
    <property type="protein sequence ID" value="OAG12422.1"/>
    <property type="molecule type" value="Genomic_DNA"/>
</dbReference>
<feature type="domain" description="Major facilitator superfamily (MFS) profile" evidence="10">
    <location>
        <begin position="20"/>
        <end position="468"/>
    </location>
</feature>
<protein>
    <submittedName>
        <fullName evidence="11">MFS transporter</fullName>
    </submittedName>
</protein>
<evidence type="ECO:0000256" key="8">
    <source>
        <dbReference type="SAM" id="Phobius"/>
    </source>
</evidence>
<evidence type="ECO:0000256" key="6">
    <source>
        <dbReference type="ARBA" id="ARBA00023136"/>
    </source>
</evidence>
<accession>A0A177CZT6</accession>
<evidence type="ECO:0000259" key="10">
    <source>
        <dbReference type="PROSITE" id="PS50850"/>
    </source>
</evidence>
<comment type="similarity">
    <text evidence="2 7">Belongs to the major facilitator superfamily. Sugar transporter (TC 2.A.1.1) family.</text>
</comment>
<keyword evidence="3 7" id="KW-0813">Transport</keyword>
<dbReference type="FunFam" id="1.20.1250.20:FF:000078">
    <property type="entry name" value="MFS maltose transporter, putative"/>
    <property type="match status" value="1"/>
</dbReference>
<sequence length="526" mass="58433">MLQQSRRDTGIARNWKCILICLAMSLANFQYGYDTATIGGFQAMAGFLAIYGYNDPKAKIGWNITTTVQQLITSFLNIGTIIGVVLTHLWGKRFGRRHGIWIASLISFVAAGVQIGTEKLVGLYFGRILIGVSNGFFITFANVYVAEVSPAHLRGPLVSLFGVWVSIGSIIGATVNNITKDYTSKLAYQIPLATLYGIPLILSILVFFLPESPRWLLMLGRDECAKQSLTRLRGTSFEGSEEMLEEEFLEMQRGIADELEKSKGRVLKDMFKGTELRRTLICFGVILSHSSSGIWLIIGYGTFFFQQAGVTRPFLATILKSFMGLMGVFTSIFLNYRLVGRRFSMLLGHGGSTVFMLGMGIAASIPGDSAASGKAILGCALCWYFVYNGFSGAVSWPVANEVVSSRLRVVTIGCGTAVNYVFAWLTSFTTPYFINSRELNWGAKVAYIWAGSNAITFAFLYFFLPEMRGRSLEEIDELFQNQVSTREFPAYHCLSAQVAREQVSKRAEEFKPERNLGDTKTRREMV</sequence>
<dbReference type="AlphaFoldDB" id="A0A177CZT6"/>
<feature type="transmembrane region" description="Helical" evidence="8">
    <location>
        <begin position="446"/>
        <end position="464"/>
    </location>
</feature>
<dbReference type="InterPro" id="IPR005829">
    <property type="entry name" value="Sugar_transporter_CS"/>
</dbReference>
<dbReference type="InterPro" id="IPR003663">
    <property type="entry name" value="Sugar/inositol_transpt"/>
</dbReference>
<dbReference type="GeneID" id="28767078"/>
<dbReference type="OrthoDB" id="6612291at2759"/>
<reference evidence="11 12" key="1">
    <citation type="submission" date="2016-05" db="EMBL/GenBank/DDBJ databases">
        <title>Comparative analysis of secretome profiles of manganese(II)-oxidizing ascomycete fungi.</title>
        <authorList>
            <consortium name="DOE Joint Genome Institute"/>
            <person name="Zeiner C.A."/>
            <person name="Purvine S.O."/>
            <person name="Zink E.M."/>
            <person name="Wu S."/>
            <person name="Pasa-Tolic L."/>
            <person name="Chaput D.L."/>
            <person name="Haridas S."/>
            <person name="Grigoriev I.V."/>
            <person name="Santelli C.M."/>
            <person name="Hansel C.M."/>
        </authorList>
    </citation>
    <scope>NUCLEOTIDE SEQUENCE [LARGE SCALE GENOMIC DNA]</scope>
    <source>
        <strain evidence="11 12">AP3s5-JAC2a</strain>
    </source>
</reference>
<keyword evidence="12" id="KW-1185">Reference proteome</keyword>
<feature type="chain" id="PRO_5008058808" evidence="9">
    <location>
        <begin position="33"/>
        <end position="526"/>
    </location>
</feature>
<keyword evidence="9" id="KW-0732">Signal</keyword>
<feature type="transmembrane region" description="Helical" evidence="8">
    <location>
        <begin position="314"/>
        <end position="336"/>
    </location>
</feature>
<proteinExistence type="inferred from homology"/>
<dbReference type="PROSITE" id="PS50850">
    <property type="entry name" value="MFS"/>
    <property type="match status" value="1"/>
</dbReference>
<feature type="transmembrane region" description="Helical" evidence="8">
    <location>
        <begin position="375"/>
        <end position="398"/>
    </location>
</feature>
<evidence type="ECO:0000313" key="12">
    <source>
        <dbReference type="Proteomes" id="UP000077069"/>
    </source>
</evidence>
<feature type="transmembrane region" description="Helical" evidence="8">
    <location>
        <begin position="157"/>
        <end position="175"/>
    </location>
</feature>
<name>A0A177CZT6_9PLEO</name>
<dbReference type="InterPro" id="IPR050360">
    <property type="entry name" value="MFS_Sugar_Transporters"/>
</dbReference>
<evidence type="ECO:0000256" key="5">
    <source>
        <dbReference type="ARBA" id="ARBA00022989"/>
    </source>
</evidence>
<feature type="transmembrane region" description="Helical" evidence="8">
    <location>
        <begin position="410"/>
        <end position="434"/>
    </location>
</feature>
<evidence type="ECO:0000313" key="11">
    <source>
        <dbReference type="EMBL" id="OAG12422.1"/>
    </source>
</evidence>
<dbReference type="GO" id="GO:0005351">
    <property type="term" value="F:carbohydrate:proton symporter activity"/>
    <property type="evidence" value="ECO:0007669"/>
    <property type="project" value="TreeGrafter"/>
</dbReference>
<feature type="transmembrane region" description="Helical" evidence="8">
    <location>
        <begin position="98"/>
        <end position="117"/>
    </location>
</feature>
<evidence type="ECO:0000256" key="1">
    <source>
        <dbReference type="ARBA" id="ARBA00004141"/>
    </source>
</evidence>
<feature type="transmembrane region" description="Helical" evidence="8">
    <location>
        <begin position="187"/>
        <end position="209"/>
    </location>
</feature>
<evidence type="ECO:0000256" key="7">
    <source>
        <dbReference type="RuleBase" id="RU003346"/>
    </source>
</evidence>